<feature type="transmembrane region" description="Helical" evidence="1">
    <location>
        <begin position="71"/>
        <end position="88"/>
    </location>
</feature>
<dbReference type="AlphaFoldDB" id="A0A7R6PRN6"/>
<dbReference type="InterPro" id="IPR025513">
    <property type="entry name" value="DUF4401"/>
</dbReference>
<dbReference type="Pfam" id="PF14345">
    <property type="entry name" value="GDYXXLXY"/>
    <property type="match status" value="1"/>
</dbReference>
<reference evidence="3 4" key="1">
    <citation type="journal article" date="2008" name="Int. J. Syst. Evol. Microbiol.">
        <title>Neptunomonas japonica sp. nov., an Osedax japonicus symbiont-like bacterium isolated from sediment adjacent to sperm whale carcasses off Kagoshima, Japan.</title>
        <authorList>
            <person name="Miyazaki M."/>
            <person name="Nogi Y."/>
            <person name="Fujiwara Y."/>
            <person name="Kawato M."/>
            <person name="Kubokawa K."/>
            <person name="Horikoshi K."/>
        </authorList>
    </citation>
    <scope>NUCLEOTIDE SEQUENCE [LARGE SCALE GENOMIC DNA]</scope>
    <source>
        <strain evidence="3 4">JAMM 1380</strain>
    </source>
</reference>
<feature type="transmembrane region" description="Helical" evidence="1">
    <location>
        <begin position="95"/>
        <end position="114"/>
    </location>
</feature>
<feature type="transmembrane region" description="Helical" evidence="1">
    <location>
        <begin position="197"/>
        <end position="217"/>
    </location>
</feature>
<evidence type="ECO:0000313" key="4">
    <source>
        <dbReference type="Proteomes" id="UP000595332"/>
    </source>
</evidence>
<dbReference type="Pfam" id="PF14351">
    <property type="entry name" value="DUF4401"/>
    <property type="match status" value="1"/>
</dbReference>
<feature type="domain" description="DUF4401" evidence="2">
    <location>
        <begin position="35"/>
        <end position="351"/>
    </location>
</feature>
<dbReference type="Proteomes" id="UP000595332">
    <property type="component" value="Chromosome"/>
</dbReference>
<keyword evidence="4" id="KW-1185">Reference proteome</keyword>
<gene>
    <name evidence="3" type="ORF">NEJAP_1182</name>
</gene>
<dbReference type="RefSeq" id="WP_201349767.1">
    <property type="nucleotide sequence ID" value="NZ_AP014546.1"/>
</dbReference>
<accession>A0A7R6PRN6</accession>
<dbReference type="KEGG" id="njp:NEJAP_1182"/>
<sequence>MDSSMNALWETLKRQQLVSGDMPANTDDSLHDSTPWYIALMQGFAGWVAAFFMLGFVGSAFGFLFQFDNEIALIASGFICCTAAYILFRTQPKGIFVGQLGLVFSLTGQMLVAWGLFDWISYQSSMAFFLLAAFQLVLTLLMPHFIHRVLSCWFAMIALFWGLNQLGIYGLGAASCCVLFTLVWINENHWKRFYPLWEPVGFGLALALVQFNGHILFSDDLLSFYDKQGANVWWAIAPWITSALVAVSFALVIQKIFVQYQLSLSSVTGRLVVLGGVLLVASGLIALGTSSALLILLVGFAYQRTSLKVLGLLALISFVSWYYYSLNTTLLLKSFILVGTGIALLLGQLVMRAFLNSGSSQTDSEKESIFLLSRLLKRSGMNSTKWIGVMMVCLVLGAVNFTIFKKEQVLASGKLVLLQLAPVDPRSLMQGDYMRLRFALQREAFADKSVESEEGFIIVNLDENSVGQFTGFYQGETLADNQVKMQYRVRDGKVKFATNAFFFQEGTAQTYEQARYGEFRVASNGELLLNNMRDKDYKILGYNQP</sequence>
<feature type="transmembrane region" description="Helical" evidence="1">
    <location>
        <begin position="307"/>
        <end position="324"/>
    </location>
</feature>
<keyword evidence="1" id="KW-0812">Transmembrane</keyword>
<feature type="transmembrane region" description="Helical" evidence="1">
    <location>
        <begin position="232"/>
        <end position="253"/>
    </location>
</feature>
<keyword evidence="1" id="KW-0472">Membrane</keyword>
<feature type="transmembrane region" description="Helical" evidence="1">
    <location>
        <begin position="336"/>
        <end position="355"/>
    </location>
</feature>
<feature type="transmembrane region" description="Helical" evidence="1">
    <location>
        <begin position="386"/>
        <end position="404"/>
    </location>
</feature>
<dbReference type="InterPro" id="IPR025833">
    <property type="entry name" value="GDYXXLXY"/>
</dbReference>
<dbReference type="EMBL" id="AP014546">
    <property type="protein sequence ID" value="BBB29135.1"/>
    <property type="molecule type" value="Genomic_DNA"/>
</dbReference>
<evidence type="ECO:0000313" key="3">
    <source>
        <dbReference type="EMBL" id="BBB29135.1"/>
    </source>
</evidence>
<feature type="transmembrane region" description="Helical" evidence="1">
    <location>
        <begin position="44"/>
        <end position="65"/>
    </location>
</feature>
<protein>
    <recommendedName>
        <fullName evidence="2">DUF4401 domain-containing protein</fullName>
    </recommendedName>
</protein>
<feature type="transmembrane region" description="Helical" evidence="1">
    <location>
        <begin position="168"/>
        <end position="185"/>
    </location>
</feature>
<evidence type="ECO:0000256" key="1">
    <source>
        <dbReference type="SAM" id="Phobius"/>
    </source>
</evidence>
<feature type="transmembrane region" description="Helical" evidence="1">
    <location>
        <begin position="120"/>
        <end position="138"/>
    </location>
</feature>
<proteinExistence type="predicted"/>
<organism evidence="3 4">
    <name type="scientific">Neptunomonas japonica JAMM 1380</name>
    <dbReference type="NCBI Taxonomy" id="1441457"/>
    <lineage>
        <taxon>Bacteria</taxon>
        <taxon>Pseudomonadati</taxon>
        <taxon>Pseudomonadota</taxon>
        <taxon>Gammaproteobacteria</taxon>
        <taxon>Oceanospirillales</taxon>
        <taxon>Oceanospirillaceae</taxon>
        <taxon>Neptunomonas</taxon>
    </lineage>
</organism>
<keyword evidence="1" id="KW-1133">Transmembrane helix</keyword>
<evidence type="ECO:0000259" key="2">
    <source>
        <dbReference type="Pfam" id="PF14351"/>
    </source>
</evidence>
<feature type="transmembrane region" description="Helical" evidence="1">
    <location>
        <begin position="273"/>
        <end position="301"/>
    </location>
</feature>
<name>A0A7R6PRN6_9GAMM</name>